<dbReference type="AlphaFoldDB" id="A0A315US10"/>
<evidence type="ECO:0000259" key="3">
    <source>
        <dbReference type="PROSITE" id="PS50222"/>
    </source>
</evidence>
<dbReference type="EMBL" id="NHOQ01002778">
    <property type="protein sequence ID" value="PWA14652.1"/>
    <property type="molecule type" value="Genomic_DNA"/>
</dbReference>
<proteinExistence type="predicted"/>
<dbReference type="InterPro" id="IPR002048">
    <property type="entry name" value="EF_hand_dom"/>
</dbReference>
<dbReference type="PANTHER" id="PTHR44324">
    <property type="entry name" value="WD40 REPEAT DOMAIN 95"/>
    <property type="match status" value="1"/>
</dbReference>
<feature type="compositionally biased region" description="Low complexity" evidence="2">
    <location>
        <begin position="946"/>
        <end position="956"/>
    </location>
</feature>
<name>A0A315US10_GAMAF</name>
<evidence type="ECO:0000256" key="1">
    <source>
        <dbReference type="ARBA" id="ARBA00022737"/>
    </source>
</evidence>
<dbReference type="PANTHER" id="PTHR44324:SF4">
    <property type="entry name" value="WD40 REPEAT DOMAIN 95"/>
    <property type="match status" value="1"/>
</dbReference>
<feature type="region of interest" description="Disordered" evidence="2">
    <location>
        <begin position="639"/>
        <end position="670"/>
    </location>
</feature>
<feature type="compositionally biased region" description="Polar residues" evidence="2">
    <location>
        <begin position="992"/>
        <end position="1004"/>
    </location>
</feature>
<comment type="caution">
    <text evidence="4">The sequence shown here is derived from an EMBL/GenBank/DDBJ whole genome shotgun (WGS) entry which is preliminary data.</text>
</comment>
<dbReference type="InterPro" id="IPR036322">
    <property type="entry name" value="WD40_repeat_dom_sf"/>
</dbReference>
<gene>
    <name evidence="4" type="ORF">CCH79_00014351</name>
</gene>
<dbReference type="InterPro" id="IPR011992">
    <property type="entry name" value="EF-hand-dom_pair"/>
</dbReference>
<feature type="compositionally biased region" description="Basic and acidic residues" evidence="2">
    <location>
        <begin position="1005"/>
        <end position="1016"/>
    </location>
</feature>
<keyword evidence="5" id="KW-1185">Reference proteome</keyword>
<evidence type="ECO:0000256" key="2">
    <source>
        <dbReference type="SAM" id="MobiDB-lite"/>
    </source>
</evidence>
<dbReference type="SUPFAM" id="SSF47473">
    <property type="entry name" value="EF-hand"/>
    <property type="match status" value="1"/>
</dbReference>
<feature type="region of interest" description="Disordered" evidence="2">
    <location>
        <begin position="981"/>
        <end position="1016"/>
    </location>
</feature>
<dbReference type="PROSITE" id="PS50222">
    <property type="entry name" value="EF_HAND_2"/>
    <property type="match status" value="1"/>
</dbReference>
<sequence>MFQKPGKAMKTDFYEAEILKSLDGHFPKSIAHIDEPLNVDNMLTEEASSDSNAEKMFTAENIPEIVKLFKEADTDESGGLDMDEFYEMMAQINTDITKEEVRVLHMKIDTNCDRTQSEEKRVLLVKSLKSREVTATTGTLLTIGDLYITAWSTTINGGLISRFKAVIQDGAKITCVSLSESETILLTGDSYGVVCLYDIEDFGLQTKDNMEYETISGWLFPSQPTPLIATWKAGTSELISVACDPTCEKIITAEVDYNVKLWSNTGTFVGIFGKDRWVNMVPKQVPAVEDIEMVGPESMPQQEEKVSDGMEFDYMIYKQPFLLTLIHYLQDTKYMQCLTRPLPENSSPIDISVEGAIAQFAKVRKELLFMKKLKQIYYQELRSNRIRYLSPLFNVPIEPETSEKSPSEDEEKILEQPMEEVQVQSEYHETEKPPVIPQIIASHEAEHMETETVEDDSPLADFDKSNEYIKLSESEESPKSDEHEGKPSWSVKLLEKSLTESPTDGTEIKSLVLPMKKTNLDLLLEKLLALPPQIQTRPRLSRSDIRRESIYDRESRSDDMETPVVILSLSERLKMFKSIQEQFDLFEPKESIIQEIKKPKMPPPPSPKVKRVRFTEPLEQPKIAETLRHTTGPVKSVLRKASTEEQMPEKKTDAVPLTKSPEEEQPSTDPFHESRFMQLDREKLDRHPISDLKRFGFAPSSQTWTKTDAVSRAEKKQLKRSISERIKALQCGLPTFKPVTTQAKRPIISKTRTSRIPSLPPTSKKVPLMPTHRKPLPPESPADQAKPSGISRLYMGTVRHKDERETKVLPSTLKKVEPLKPETTQRGKRERPREEETKVKPKKIPISESEQKPQPPAPPTKRTKSRCAKGHVHEEGEICIEASPLKMLQLSDTDDESLPEQPAPVQVHKKRRRSTKGLIHEKRKSSQAQSPSASKSLEKAERPQTKQKPSTPPTRSATPLEVATIRRCRFGHLYAIEKSLQVLPPITKKVSRSPTQQQPRTSLTSEDKTPLVEHSPKCLSEAMHARTTDLLLLPPISGQEATPEDKMEVSGQEEVQERHDVSEDMQPKPDSEPDALAKTEELHKQQKHVHFEPE</sequence>
<dbReference type="SUPFAM" id="SSF50978">
    <property type="entry name" value="WD40 repeat-like"/>
    <property type="match status" value="1"/>
</dbReference>
<feature type="region of interest" description="Disordered" evidence="2">
    <location>
        <begin position="742"/>
        <end position="962"/>
    </location>
</feature>
<feature type="compositionally biased region" description="Low complexity" evidence="2">
    <location>
        <begin position="926"/>
        <end position="935"/>
    </location>
</feature>
<dbReference type="SMART" id="SM00320">
    <property type="entry name" value="WD40"/>
    <property type="match status" value="2"/>
</dbReference>
<feature type="compositionally biased region" description="Basic residues" evidence="2">
    <location>
        <begin position="861"/>
        <end position="870"/>
    </location>
</feature>
<dbReference type="Gene3D" id="2.130.10.10">
    <property type="entry name" value="YVTN repeat-like/Quinoprotein amine dehydrogenase"/>
    <property type="match status" value="1"/>
</dbReference>
<dbReference type="Proteomes" id="UP000250572">
    <property type="component" value="Unassembled WGS sequence"/>
</dbReference>
<protein>
    <recommendedName>
        <fullName evidence="3">EF-hand domain-containing protein</fullName>
    </recommendedName>
</protein>
<dbReference type="InterPro" id="IPR015943">
    <property type="entry name" value="WD40/YVTN_repeat-like_dom_sf"/>
</dbReference>
<feature type="compositionally biased region" description="Basic and acidic residues" evidence="2">
    <location>
        <begin position="814"/>
        <end position="839"/>
    </location>
</feature>
<feature type="region of interest" description="Disordered" evidence="2">
    <location>
        <begin position="1035"/>
        <end position="1094"/>
    </location>
</feature>
<accession>A0A315US10</accession>
<evidence type="ECO:0000313" key="4">
    <source>
        <dbReference type="EMBL" id="PWA14652.1"/>
    </source>
</evidence>
<feature type="compositionally biased region" description="Basic residues" evidence="2">
    <location>
        <begin position="907"/>
        <end position="925"/>
    </location>
</feature>
<evidence type="ECO:0000313" key="5">
    <source>
        <dbReference type="Proteomes" id="UP000250572"/>
    </source>
</evidence>
<dbReference type="STRING" id="33528.ENSGAFP00000008794"/>
<dbReference type="GO" id="GO:0005509">
    <property type="term" value="F:calcium ion binding"/>
    <property type="evidence" value="ECO:0007669"/>
    <property type="project" value="InterPro"/>
</dbReference>
<keyword evidence="1" id="KW-0677">Repeat</keyword>
<dbReference type="InterPro" id="IPR051242">
    <property type="entry name" value="WD-EF-hand_domain"/>
</dbReference>
<dbReference type="SMART" id="SM00054">
    <property type="entry name" value="EFh"/>
    <property type="match status" value="1"/>
</dbReference>
<organism evidence="4 5">
    <name type="scientific">Gambusia affinis</name>
    <name type="common">Western mosquitofish</name>
    <name type="synonym">Heterandria affinis</name>
    <dbReference type="NCBI Taxonomy" id="33528"/>
    <lineage>
        <taxon>Eukaryota</taxon>
        <taxon>Metazoa</taxon>
        <taxon>Chordata</taxon>
        <taxon>Craniata</taxon>
        <taxon>Vertebrata</taxon>
        <taxon>Euteleostomi</taxon>
        <taxon>Actinopterygii</taxon>
        <taxon>Neopterygii</taxon>
        <taxon>Teleostei</taxon>
        <taxon>Neoteleostei</taxon>
        <taxon>Acanthomorphata</taxon>
        <taxon>Ovalentaria</taxon>
        <taxon>Atherinomorphae</taxon>
        <taxon>Cyprinodontiformes</taxon>
        <taxon>Poeciliidae</taxon>
        <taxon>Poeciliinae</taxon>
        <taxon>Gambusia</taxon>
    </lineage>
</organism>
<feature type="compositionally biased region" description="Basic and acidic residues" evidence="2">
    <location>
        <begin position="641"/>
        <end position="653"/>
    </location>
</feature>
<dbReference type="Gene3D" id="1.10.238.10">
    <property type="entry name" value="EF-hand"/>
    <property type="match status" value="1"/>
</dbReference>
<feature type="compositionally biased region" description="Basic and acidic residues" evidence="2">
    <location>
        <begin position="1055"/>
        <end position="1094"/>
    </location>
</feature>
<reference evidence="4 5" key="1">
    <citation type="journal article" date="2018" name="G3 (Bethesda)">
        <title>A High-Quality Reference Genome for the Invasive Mosquitofish Gambusia affinis Using a Chicago Library.</title>
        <authorList>
            <person name="Hoffberg S.L."/>
            <person name="Troendle N.J."/>
            <person name="Glenn T.C."/>
            <person name="Mahmud O."/>
            <person name="Louha S."/>
            <person name="Chalopin D."/>
            <person name="Bennetzen J.L."/>
            <person name="Mauricio R."/>
        </authorList>
    </citation>
    <scope>NUCLEOTIDE SEQUENCE [LARGE SCALE GENOMIC DNA]</scope>
    <source>
        <strain evidence="4">NE01/NJP1002.9</strain>
        <tissue evidence="4">Muscle</tissue>
    </source>
</reference>
<dbReference type="InterPro" id="IPR001680">
    <property type="entry name" value="WD40_rpt"/>
</dbReference>
<feature type="domain" description="EF-hand" evidence="3">
    <location>
        <begin position="60"/>
        <end position="95"/>
    </location>
</feature>